<evidence type="ECO:0000313" key="3">
    <source>
        <dbReference type="WBParaSite" id="ACOC_0000761001-mRNA-1"/>
    </source>
</evidence>
<evidence type="ECO:0000313" key="2">
    <source>
        <dbReference type="Proteomes" id="UP000267027"/>
    </source>
</evidence>
<reference evidence="1 2" key="2">
    <citation type="submission" date="2018-11" db="EMBL/GenBank/DDBJ databases">
        <authorList>
            <consortium name="Pathogen Informatics"/>
        </authorList>
    </citation>
    <scope>NUCLEOTIDE SEQUENCE [LARGE SCALE GENOMIC DNA]</scope>
    <source>
        <strain evidence="1 2">Costa Rica</strain>
    </source>
</reference>
<name>A0A0R3PQI0_ANGCS</name>
<sequence length="78" mass="8907">MRRRPPGSAGGHAARAYWGRLSRQWLICGLEYTYIQITRRVANEIGMATIPEWNTVSWQRLGDQPFHPLLLFGNPNGV</sequence>
<proteinExistence type="predicted"/>
<keyword evidence="2" id="KW-1185">Reference proteome</keyword>
<protein>
    <submittedName>
        <fullName evidence="3">GST N-terminal domain-containing protein</fullName>
    </submittedName>
</protein>
<evidence type="ECO:0000313" key="1">
    <source>
        <dbReference type="EMBL" id="VDM59196.1"/>
    </source>
</evidence>
<reference evidence="3" key="1">
    <citation type="submission" date="2017-02" db="UniProtKB">
        <authorList>
            <consortium name="WormBaseParasite"/>
        </authorList>
    </citation>
    <scope>IDENTIFICATION</scope>
</reference>
<organism evidence="3">
    <name type="scientific">Angiostrongylus costaricensis</name>
    <name type="common">Nematode worm</name>
    <dbReference type="NCBI Taxonomy" id="334426"/>
    <lineage>
        <taxon>Eukaryota</taxon>
        <taxon>Metazoa</taxon>
        <taxon>Ecdysozoa</taxon>
        <taxon>Nematoda</taxon>
        <taxon>Chromadorea</taxon>
        <taxon>Rhabditida</taxon>
        <taxon>Rhabditina</taxon>
        <taxon>Rhabditomorpha</taxon>
        <taxon>Strongyloidea</taxon>
        <taxon>Metastrongylidae</taxon>
        <taxon>Angiostrongylus</taxon>
    </lineage>
</organism>
<dbReference type="AlphaFoldDB" id="A0A0R3PQI0"/>
<dbReference type="EMBL" id="UYYA01004057">
    <property type="protein sequence ID" value="VDM59196.1"/>
    <property type="molecule type" value="Genomic_DNA"/>
</dbReference>
<accession>A0A0R3PQI0</accession>
<gene>
    <name evidence="1" type="ORF">ACOC_LOCUS7611</name>
</gene>
<dbReference type="WBParaSite" id="ACOC_0000761001-mRNA-1">
    <property type="protein sequence ID" value="ACOC_0000761001-mRNA-1"/>
    <property type="gene ID" value="ACOC_0000761001"/>
</dbReference>
<dbReference type="Proteomes" id="UP000267027">
    <property type="component" value="Unassembled WGS sequence"/>
</dbReference>